<evidence type="ECO:0000313" key="3">
    <source>
        <dbReference type="Proteomes" id="UP000431533"/>
    </source>
</evidence>
<name>A0A8H8TV30_9HELO</name>
<dbReference type="GeneID" id="41988091"/>
<sequence length="498" mass="58931">MAFFRQYLTEDEEAQIHQQFQGDIWRRNNQVLWSGILRDEAQRWADEHEMQTLTTAMGPLMDVSHRLCSRNKKTINEWSQYVKGASAIFAWYISRGEKVTVLSPPPPERFHPSGATSYQAIEEPIIRGKLEARAVSRIEMVHPNVKGAENIHYQIWPVDETTTWTAKFGESNVQKRCWRMVKKVKTLAYNLGDTEIIKKVIKQYEVKHTPISAHREEGQDEEKKYSEEGERKGESKVDMKKRIEEEEKKKVAKMEKKMTTQEKKSKKEEEKWVAKMKVKMEKKEAKRVAKIEKKEAKRVAKMAKKEAQKEKKREEEEDKKMDREKMEETSNRLHQLEEDCREEGMESRARAKVEHEAAQVKKEKAKLQQEMEKLEKRVTLAMAGERQKLNQEFDKRMRQHDKSHEKRMQELEDTFAQRRDEIDRKAADFEAVRGRLSTAVKERDKRIETQSDELVELNERYDMLERAKNSIGKEILKRKTELALVKEFAFDPQPVDYS</sequence>
<dbReference type="AlphaFoldDB" id="A0A8H8TV30"/>
<evidence type="ECO:0000256" key="1">
    <source>
        <dbReference type="SAM" id="MobiDB-lite"/>
    </source>
</evidence>
<gene>
    <name evidence="2" type="ORF">LHYA1_G007893</name>
</gene>
<evidence type="ECO:0000313" key="2">
    <source>
        <dbReference type="EMBL" id="TVY23454.1"/>
    </source>
</evidence>
<dbReference type="RefSeq" id="XP_031002242.1">
    <property type="nucleotide sequence ID" value="XM_031152817.1"/>
</dbReference>
<feature type="region of interest" description="Disordered" evidence="1">
    <location>
        <begin position="211"/>
        <end position="240"/>
    </location>
</feature>
<protein>
    <submittedName>
        <fullName evidence="2">Uncharacterized protein</fullName>
    </submittedName>
</protein>
<feature type="region of interest" description="Disordered" evidence="1">
    <location>
        <begin position="294"/>
        <end position="364"/>
    </location>
</feature>
<dbReference type="EMBL" id="QGMH01000180">
    <property type="protein sequence ID" value="TVY23454.1"/>
    <property type="molecule type" value="Genomic_DNA"/>
</dbReference>
<proteinExistence type="predicted"/>
<accession>A0A8H8TV30</accession>
<keyword evidence="3" id="KW-1185">Reference proteome</keyword>
<organism evidence="2 3">
    <name type="scientific">Lachnellula hyalina</name>
    <dbReference type="NCBI Taxonomy" id="1316788"/>
    <lineage>
        <taxon>Eukaryota</taxon>
        <taxon>Fungi</taxon>
        <taxon>Dikarya</taxon>
        <taxon>Ascomycota</taxon>
        <taxon>Pezizomycotina</taxon>
        <taxon>Leotiomycetes</taxon>
        <taxon>Helotiales</taxon>
        <taxon>Lachnaceae</taxon>
        <taxon>Lachnellula</taxon>
    </lineage>
</organism>
<feature type="region of interest" description="Disordered" evidence="1">
    <location>
        <begin position="383"/>
        <end position="409"/>
    </location>
</feature>
<feature type="compositionally biased region" description="Basic and acidic residues" evidence="1">
    <location>
        <begin position="385"/>
        <end position="409"/>
    </location>
</feature>
<dbReference type="Proteomes" id="UP000431533">
    <property type="component" value="Unassembled WGS sequence"/>
</dbReference>
<dbReference type="OrthoDB" id="5232980at2759"/>
<reference evidence="2 3" key="1">
    <citation type="submission" date="2018-05" db="EMBL/GenBank/DDBJ databases">
        <title>Genome sequencing and assembly of the regulated plant pathogen Lachnellula willkommii and related sister species for the development of diagnostic species identification markers.</title>
        <authorList>
            <person name="Giroux E."/>
            <person name="Bilodeau G."/>
        </authorList>
    </citation>
    <scope>NUCLEOTIDE SEQUENCE [LARGE SCALE GENOMIC DNA]</scope>
    <source>
        <strain evidence="2 3">CBS 185.66</strain>
    </source>
</reference>
<comment type="caution">
    <text evidence="2">The sequence shown here is derived from an EMBL/GenBank/DDBJ whole genome shotgun (WGS) entry which is preliminary data.</text>
</comment>